<proteinExistence type="predicted"/>
<comment type="caution">
    <text evidence="1">The sequence shown here is derived from an EMBL/GenBank/DDBJ whole genome shotgun (WGS) entry which is preliminary data.</text>
</comment>
<accession>A0A176RUM3</accession>
<dbReference type="AlphaFoldDB" id="A0A176RUM3"/>
<evidence type="ECO:0000313" key="2">
    <source>
        <dbReference type="Proteomes" id="UP000076962"/>
    </source>
</evidence>
<reference evidence="1 2" key="1">
    <citation type="submission" date="2016-05" db="EMBL/GenBank/DDBJ databases">
        <title>Single-cell genome of chain-forming Candidatus Thiomargarita nelsonii and comparison to other large sulfur-oxidizing bacteria.</title>
        <authorList>
            <person name="Winkel M."/>
            <person name="Salman V."/>
            <person name="Woyke T."/>
            <person name="Schulz-Vogt H."/>
            <person name="Richter M."/>
            <person name="Flood B."/>
            <person name="Bailey J."/>
            <person name="Amann R."/>
            <person name="Mussmann M."/>
        </authorList>
    </citation>
    <scope>NUCLEOTIDE SEQUENCE [LARGE SCALE GENOMIC DNA]</scope>
    <source>
        <strain evidence="1 2">THI036</strain>
    </source>
</reference>
<evidence type="ECO:0000313" key="1">
    <source>
        <dbReference type="EMBL" id="OAD19439.1"/>
    </source>
</evidence>
<gene>
    <name evidence="1" type="ORF">THIOM_004923</name>
</gene>
<sequence>MFTIGILLYPFTHFPEYINETHIGFLHPFDQMLNIRTIIPSSISSRFTRASSVGD</sequence>
<dbReference type="Proteomes" id="UP000076962">
    <property type="component" value="Unassembled WGS sequence"/>
</dbReference>
<name>A0A176RUM3_9GAMM</name>
<organism evidence="1 2">
    <name type="scientific">Candidatus Thiomargarita nelsonii</name>
    <dbReference type="NCBI Taxonomy" id="1003181"/>
    <lineage>
        <taxon>Bacteria</taxon>
        <taxon>Pseudomonadati</taxon>
        <taxon>Pseudomonadota</taxon>
        <taxon>Gammaproteobacteria</taxon>
        <taxon>Thiotrichales</taxon>
        <taxon>Thiotrichaceae</taxon>
        <taxon>Thiomargarita</taxon>
    </lineage>
</organism>
<protein>
    <submittedName>
        <fullName evidence="1">Uncharacterized protein</fullName>
    </submittedName>
</protein>
<keyword evidence="2" id="KW-1185">Reference proteome</keyword>
<dbReference type="EMBL" id="LUTY01002800">
    <property type="protein sequence ID" value="OAD19439.1"/>
    <property type="molecule type" value="Genomic_DNA"/>
</dbReference>